<gene>
    <name evidence="3" type="ORF">A0O28_0022320</name>
</gene>
<proteinExistence type="predicted"/>
<feature type="compositionally biased region" description="Polar residues" evidence="1">
    <location>
        <begin position="439"/>
        <end position="448"/>
    </location>
</feature>
<evidence type="ECO:0000313" key="3">
    <source>
        <dbReference type="EMBL" id="OPB43914.1"/>
    </source>
</evidence>
<evidence type="ECO:0000313" key="4">
    <source>
        <dbReference type="Proteomes" id="UP000191004"/>
    </source>
</evidence>
<name>A0A1T3CS48_9HYPO</name>
<keyword evidence="4" id="KW-1185">Reference proteome</keyword>
<feature type="region of interest" description="Disordered" evidence="1">
    <location>
        <begin position="374"/>
        <end position="409"/>
    </location>
</feature>
<dbReference type="InterPro" id="IPR003615">
    <property type="entry name" value="HNH_nuc"/>
</dbReference>
<comment type="caution">
    <text evidence="3">The sequence shown here is derived from an EMBL/GenBank/DDBJ whole genome shotgun (WGS) entry which is preliminary data.</text>
</comment>
<dbReference type="Pfam" id="PF13391">
    <property type="entry name" value="HNH_2"/>
    <property type="match status" value="1"/>
</dbReference>
<dbReference type="Proteomes" id="UP000191004">
    <property type="component" value="Unassembled WGS sequence"/>
</dbReference>
<evidence type="ECO:0000259" key="2">
    <source>
        <dbReference type="Pfam" id="PF13391"/>
    </source>
</evidence>
<reference evidence="3 4" key="1">
    <citation type="submission" date="2016-04" db="EMBL/GenBank/DDBJ databases">
        <title>Multiple horizontal gene transfer events from other fungi enriched the ability of the initially mycotrophic fungus Trichoderma (Ascomycota) to feed on dead plant biomass.</title>
        <authorList>
            <person name="Atanasova L."/>
            <person name="Chenthamara K."/>
            <person name="Zhang J."/>
            <person name="Grujic M."/>
            <person name="Henrissat B."/>
            <person name="Kuo A."/>
            <person name="Aertz A."/>
            <person name="Salamov A."/>
            <person name="Lipzen A."/>
            <person name="Labutti K."/>
            <person name="Barry K."/>
            <person name="Miao Y."/>
            <person name="Rahimi M.J."/>
            <person name="Shen Q."/>
            <person name="Grigoriev I.V."/>
            <person name="Kubicek C.P."/>
            <person name="Druzhinina I.S."/>
        </authorList>
    </citation>
    <scope>NUCLEOTIDE SEQUENCE [LARGE SCALE GENOMIC DNA]</scope>
    <source>
        <strain evidence="3 4">NJAU 4742</strain>
    </source>
</reference>
<accession>A0A1T3CS48</accession>
<feature type="domain" description="HNH nuclease" evidence="2">
    <location>
        <begin position="196"/>
        <end position="270"/>
    </location>
</feature>
<protein>
    <recommendedName>
        <fullName evidence="2">HNH nuclease domain-containing protein</fullName>
    </recommendedName>
</protein>
<dbReference type="EMBL" id="LVVK01000007">
    <property type="protein sequence ID" value="OPB43914.1"/>
    <property type="molecule type" value="Genomic_DNA"/>
</dbReference>
<organism evidence="3 4">
    <name type="scientific">Trichoderma guizhouense</name>
    <dbReference type="NCBI Taxonomy" id="1491466"/>
    <lineage>
        <taxon>Eukaryota</taxon>
        <taxon>Fungi</taxon>
        <taxon>Dikarya</taxon>
        <taxon>Ascomycota</taxon>
        <taxon>Pezizomycotina</taxon>
        <taxon>Sordariomycetes</taxon>
        <taxon>Hypocreomycetidae</taxon>
        <taxon>Hypocreales</taxon>
        <taxon>Hypocreaceae</taxon>
        <taxon>Trichoderma</taxon>
    </lineage>
</organism>
<feature type="compositionally biased region" description="Acidic residues" evidence="1">
    <location>
        <begin position="374"/>
        <end position="402"/>
    </location>
</feature>
<dbReference type="OrthoDB" id="5416097at2759"/>
<feature type="region of interest" description="Disordered" evidence="1">
    <location>
        <begin position="426"/>
        <end position="448"/>
    </location>
</feature>
<sequence length="448" mass="51244">MYSSTSESNLRELAGSLNEDQVQRLLELQENWQLDKFLYAVKNCPELLDPVPTRIAPKEPVSPYISERRIRQQLLEKITHIAHEVDQSYDIHMALFAVLMVAPVDNLQSKLRIKKCDDLGVLARATIIKPHPFKKRRQKRGVSLRKAFHLAQEVLPSHRSPQNPSTCHLRAHKRKAWLTREQNGLQDSYRDRKVCCLSVQPNPAMAHIFPLVGSNLSSITAMIDIFWSTDSAARLSALMAGDQNISESPQNLLSLNRQLHWWFNNGRMALKPLWVMEGGTVCVQLHWIEPGRSTPDTSIRGVCFDDLTRRVGSFPSWLTNVYWSSGVPLKTGHTFTFWDWVDESYLPNFDLLQLSWDLRRVAAICGAYREPEDELYDDEEEYSGDDEGHDDNEECDDNDGVDGDAHLDNWQENQNAIIHQWMGEVEVENGNQGEEKASNDVQSNVRGI</sequence>
<dbReference type="AlphaFoldDB" id="A0A1T3CS48"/>
<evidence type="ECO:0000256" key="1">
    <source>
        <dbReference type="SAM" id="MobiDB-lite"/>
    </source>
</evidence>